<dbReference type="InterPro" id="IPR018376">
    <property type="entry name" value="Enoyl-CoA_hyd/isom_CS"/>
</dbReference>
<organism evidence="4 5">
    <name type="scientific">Caballeronia ptereochthonis</name>
    <dbReference type="NCBI Taxonomy" id="1777144"/>
    <lineage>
        <taxon>Bacteria</taxon>
        <taxon>Pseudomonadati</taxon>
        <taxon>Pseudomonadota</taxon>
        <taxon>Betaproteobacteria</taxon>
        <taxon>Burkholderiales</taxon>
        <taxon>Burkholderiaceae</taxon>
        <taxon>Caballeronia</taxon>
    </lineage>
</organism>
<sequence length="270" mass="27887">MNEAILSRREGAVQVLSMNNPSARNALTAETYTALPAALAKAERDPDVGAIVLTGAGGVFCAGGDLNRLAQRRAMTPTDRRAGVEVLHTMIRAIRDCSKPVIAAVEGAAAGAGLSIALACDLLVAARNASFSVAYVKVGLSPDAGATAFLSGCVSRQLLTELCLLGKPVTGERMHALGVANRLTEPEGALAEAIAMAQLLAAGPERAIARIKSLCRHAGENTLDAQLDLEADYMTESLGDDESAEGIGAFFGKRPADYAALRRGAAVQSS</sequence>
<dbReference type="OrthoDB" id="5515649at2"/>
<proteinExistence type="inferred from homology"/>
<evidence type="ECO:0000313" key="4">
    <source>
        <dbReference type="EMBL" id="SAK68020.1"/>
    </source>
</evidence>
<protein>
    <submittedName>
        <fullName evidence="4">Enoyl-CoA hydratase</fullName>
    </submittedName>
</protein>
<dbReference type="InterPro" id="IPR014748">
    <property type="entry name" value="Enoyl-CoA_hydra_C"/>
</dbReference>
<dbReference type="Gene3D" id="3.90.226.10">
    <property type="entry name" value="2-enoyl-CoA Hydratase, Chain A, domain 1"/>
    <property type="match status" value="1"/>
</dbReference>
<comment type="caution">
    <text evidence="4">The sequence shown here is derived from an EMBL/GenBank/DDBJ whole genome shotgun (WGS) entry which is preliminary data.</text>
</comment>
<reference evidence="4" key="1">
    <citation type="submission" date="2016-01" db="EMBL/GenBank/DDBJ databases">
        <authorList>
            <person name="Peeters C."/>
        </authorList>
    </citation>
    <scope>NUCLEOTIDE SEQUENCE [LARGE SCALE GENOMIC DNA]</scope>
    <source>
        <strain evidence="4">LMG 29326</strain>
    </source>
</reference>
<dbReference type="PROSITE" id="PS00166">
    <property type="entry name" value="ENOYL_COA_HYDRATASE"/>
    <property type="match status" value="1"/>
</dbReference>
<evidence type="ECO:0000256" key="1">
    <source>
        <dbReference type="ARBA" id="ARBA00005254"/>
    </source>
</evidence>
<dbReference type="InterPro" id="IPR029045">
    <property type="entry name" value="ClpP/crotonase-like_dom_sf"/>
</dbReference>
<accession>A0A158BDP7</accession>
<name>A0A158BDP7_9BURK</name>
<dbReference type="InterPro" id="IPR001753">
    <property type="entry name" value="Enoyl-CoA_hydra/iso"/>
</dbReference>
<keyword evidence="2" id="KW-0456">Lyase</keyword>
<dbReference type="Proteomes" id="UP000054978">
    <property type="component" value="Unassembled WGS sequence"/>
</dbReference>
<dbReference type="PANTHER" id="PTHR11941">
    <property type="entry name" value="ENOYL-COA HYDRATASE-RELATED"/>
    <property type="match status" value="1"/>
</dbReference>
<dbReference type="NCBIfam" id="NF046063">
    <property type="entry name" value="oxepin_alt"/>
    <property type="match status" value="1"/>
</dbReference>
<dbReference type="NCBIfam" id="NF005700">
    <property type="entry name" value="PRK07511.1"/>
    <property type="match status" value="1"/>
</dbReference>
<gene>
    <name evidence="4" type="ORF">AWB83_03138</name>
</gene>
<dbReference type="PANTHER" id="PTHR11941:SF133">
    <property type="entry name" value="1,2-EPOXYPHENYLACETYL-COA ISOMERASE"/>
    <property type="match status" value="1"/>
</dbReference>
<dbReference type="GO" id="GO:0016829">
    <property type="term" value="F:lyase activity"/>
    <property type="evidence" value="ECO:0007669"/>
    <property type="project" value="UniProtKB-KW"/>
</dbReference>
<dbReference type="Gene3D" id="1.10.12.10">
    <property type="entry name" value="Lyase 2-enoyl-coa Hydratase, Chain A, domain 2"/>
    <property type="match status" value="1"/>
</dbReference>
<evidence type="ECO:0000256" key="3">
    <source>
        <dbReference type="RuleBase" id="RU003707"/>
    </source>
</evidence>
<dbReference type="EMBL" id="FCOB02000013">
    <property type="protein sequence ID" value="SAK68020.1"/>
    <property type="molecule type" value="Genomic_DNA"/>
</dbReference>
<evidence type="ECO:0000256" key="2">
    <source>
        <dbReference type="ARBA" id="ARBA00023239"/>
    </source>
</evidence>
<dbReference type="GO" id="GO:0006635">
    <property type="term" value="P:fatty acid beta-oxidation"/>
    <property type="evidence" value="ECO:0007669"/>
    <property type="project" value="TreeGrafter"/>
</dbReference>
<dbReference type="STRING" id="1777144.AWB83_03138"/>
<keyword evidence="5" id="KW-1185">Reference proteome</keyword>
<dbReference type="RefSeq" id="WP_087046501.1">
    <property type="nucleotide sequence ID" value="NZ_FCOB02000013.1"/>
</dbReference>
<dbReference type="CDD" id="cd06558">
    <property type="entry name" value="crotonase-like"/>
    <property type="match status" value="1"/>
</dbReference>
<dbReference type="AlphaFoldDB" id="A0A158BDP7"/>
<dbReference type="SUPFAM" id="SSF52096">
    <property type="entry name" value="ClpP/crotonase"/>
    <property type="match status" value="1"/>
</dbReference>
<dbReference type="Pfam" id="PF00378">
    <property type="entry name" value="ECH_1"/>
    <property type="match status" value="1"/>
</dbReference>
<comment type="similarity">
    <text evidence="1 3">Belongs to the enoyl-CoA hydratase/isomerase family.</text>
</comment>
<evidence type="ECO:0000313" key="5">
    <source>
        <dbReference type="Proteomes" id="UP000054978"/>
    </source>
</evidence>